<feature type="compositionally biased region" description="Polar residues" evidence="1">
    <location>
        <begin position="1"/>
        <end position="17"/>
    </location>
</feature>
<feature type="compositionally biased region" description="Basic and acidic residues" evidence="1">
    <location>
        <begin position="122"/>
        <end position="132"/>
    </location>
</feature>
<organism evidence="2 3">
    <name type="scientific">Pleurodeles waltl</name>
    <name type="common">Iberian ribbed newt</name>
    <dbReference type="NCBI Taxonomy" id="8319"/>
    <lineage>
        <taxon>Eukaryota</taxon>
        <taxon>Metazoa</taxon>
        <taxon>Chordata</taxon>
        <taxon>Craniata</taxon>
        <taxon>Vertebrata</taxon>
        <taxon>Euteleostomi</taxon>
        <taxon>Amphibia</taxon>
        <taxon>Batrachia</taxon>
        <taxon>Caudata</taxon>
        <taxon>Salamandroidea</taxon>
        <taxon>Salamandridae</taxon>
        <taxon>Pleurodelinae</taxon>
        <taxon>Pleurodeles</taxon>
    </lineage>
</organism>
<sequence length="191" mass="20891">MRRWRSQQSRSTLSSVGNVAVGGPSLRTTQARAGRSGVKCVKSVLSPCPRPAPEWKYPWATSDEAEQHWNGSRQDDPEILRVLNPRRNGVQKSAAGEGGLRGTATCADREAAEMAGEGGYRGTEESVVKETADADESLETGGENAPKEDSGPEDTSGYGERRRAKAATLWEERGPCRYEVQPQRDMRRRGT</sequence>
<feature type="region of interest" description="Disordered" evidence="1">
    <location>
        <begin position="84"/>
        <end position="167"/>
    </location>
</feature>
<evidence type="ECO:0000256" key="1">
    <source>
        <dbReference type="SAM" id="MobiDB-lite"/>
    </source>
</evidence>
<gene>
    <name evidence="2" type="ORF">NDU88_002771</name>
</gene>
<evidence type="ECO:0000313" key="3">
    <source>
        <dbReference type="Proteomes" id="UP001066276"/>
    </source>
</evidence>
<name>A0AAV7QAU4_PLEWA</name>
<dbReference type="AlphaFoldDB" id="A0AAV7QAU4"/>
<reference evidence="2" key="1">
    <citation type="journal article" date="2022" name="bioRxiv">
        <title>Sequencing and chromosome-scale assembly of the giantPleurodeles waltlgenome.</title>
        <authorList>
            <person name="Brown T."/>
            <person name="Elewa A."/>
            <person name="Iarovenko S."/>
            <person name="Subramanian E."/>
            <person name="Araus A.J."/>
            <person name="Petzold A."/>
            <person name="Susuki M."/>
            <person name="Suzuki K.-i.T."/>
            <person name="Hayashi T."/>
            <person name="Toyoda A."/>
            <person name="Oliveira C."/>
            <person name="Osipova E."/>
            <person name="Leigh N.D."/>
            <person name="Simon A."/>
            <person name="Yun M.H."/>
        </authorList>
    </citation>
    <scope>NUCLEOTIDE SEQUENCE</scope>
    <source>
        <strain evidence="2">20211129_DDA</strain>
        <tissue evidence="2">Liver</tissue>
    </source>
</reference>
<evidence type="ECO:0000313" key="2">
    <source>
        <dbReference type="EMBL" id="KAJ1136354.1"/>
    </source>
</evidence>
<accession>A0AAV7QAU4</accession>
<feature type="region of interest" description="Disordered" evidence="1">
    <location>
        <begin position="1"/>
        <end position="37"/>
    </location>
</feature>
<proteinExistence type="predicted"/>
<comment type="caution">
    <text evidence="2">The sequence shown here is derived from an EMBL/GenBank/DDBJ whole genome shotgun (WGS) entry which is preliminary data.</text>
</comment>
<keyword evidence="3" id="KW-1185">Reference proteome</keyword>
<protein>
    <submittedName>
        <fullName evidence="2">Uncharacterized protein</fullName>
    </submittedName>
</protein>
<dbReference type="Proteomes" id="UP001066276">
    <property type="component" value="Chromosome 6"/>
</dbReference>
<dbReference type="EMBL" id="JANPWB010000010">
    <property type="protein sequence ID" value="KAJ1136354.1"/>
    <property type="molecule type" value="Genomic_DNA"/>
</dbReference>